<gene>
    <name evidence="2" type="ORF">HMPREF9623_01513</name>
</gene>
<name>A0AA36Y446_9FIRM</name>
<dbReference type="InterPro" id="IPR035093">
    <property type="entry name" value="RelE/ParE_toxin_dom_sf"/>
</dbReference>
<organism evidence="2 3">
    <name type="scientific">Stomatobaculum longum</name>
    <dbReference type="NCBI Taxonomy" id="796942"/>
    <lineage>
        <taxon>Bacteria</taxon>
        <taxon>Bacillati</taxon>
        <taxon>Bacillota</taxon>
        <taxon>Clostridia</taxon>
        <taxon>Lachnospirales</taxon>
        <taxon>Lachnospiraceae</taxon>
        <taxon>Stomatobaculum</taxon>
    </lineage>
</organism>
<dbReference type="RefSeq" id="WP_009533345.1">
    <property type="nucleotide sequence ID" value="NZ_JH590863.1"/>
</dbReference>
<sequence>MKHYTVRITDQVVEDMEELYTYIAVQLRAPENAMRQYDRIAEAILTLDRFPERFGCFHTEPEYSMGIRRMVVDNFLVCYVIESDVVTVTNVLYGASDVRQRLKNHREG</sequence>
<protein>
    <recommendedName>
        <fullName evidence="4">RelE/StbE family addiction module toxin</fullName>
    </recommendedName>
</protein>
<dbReference type="InterPro" id="IPR007712">
    <property type="entry name" value="RelE/ParE_toxin"/>
</dbReference>
<dbReference type="Gene3D" id="3.30.2310.20">
    <property type="entry name" value="RelE-like"/>
    <property type="match status" value="1"/>
</dbReference>
<keyword evidence="1" id="KW-1277">Toxin-antitoxin system</keyword>
<dbReference type="Pfam" id="PF05016">
    <property type="entry name" value="ParE_toxin"/>
    <property type="match status" value="1"/>
</dbReference>
<reference evidence="2 3" key="1">
    <citation type="submission" date="2011-10" db="EMBL/GenBank/DDBJ databases">
        <title>The Genome Sequence of Lachnospiraceae bacterium ACC2.</title>
        <authorList>
            <consortium name="The Broad Institute Genome Sequencing Platform"/>
            <person name="Earl A."/>
            <person name="Ward D."/>
            <person name="Feldgarden M."/>
            <person name="Gevers D."/>
            <person name="Sizova M."/>
            <person name="Hazen A."/>
            <person name="Epstein S."/>
            <person name="Young S.K."/>
            <person name="Zeng Q."/>
            <person name="Gargeya S."/>
            <person name="Fitzgerald M."/>
            <person name="Haas B."/>
            <person name="Abouelleil A."/>
            <person name="Alvarado L."/>
            <person name="Arachchi H.M."/>
            <person name="Berlin A."/>
            <person name="Brown A."/>
            <person name="Chapman S.B."/>
            <person name="Chen Z."/>
            <person name="Dunbar C."/>
            <person name="Freedman E."/>
            <person name="Gearin G."/>
            <person name="Goldberg J."/>
            <person name="Griggs A."/>
            <person name="Gujja S."/>
            <person name="Heiman D."/>
            <person name="Howarth C."/>
            <person name="Larson L."/>
            <person name="Lui A."/>
            <person name="MacDonald P.J.P."/>
            <person name="Montmayeur A."/>
            <person name="Murphy C."/>
            <person name="Neiman D."/>
            <person name="Pearson M."/>
            <person name="Priest M."/>
            <person name="Roberts A."/>
            <person name="Saif S."/>
            <person name="Shea T."/>
            <person name="Shenoy N."/>
            <person name="Sisk P."/>
            <person name="Stolte C."/>
            <person name="Sykes S."/>
            <person name="Wortman J."/>
            <person name="Nusbaum C."/>
            <person name="Birren B."/>
        </authorList>
    </citation>
    <scope>NUCLEOTIDE SEQUENCE [LARGE SCALE GENOMIC DNA]</scope>
    <source>
        <strain evidence="2 3">ACC2</strain>
    </source>
</reference>
<dbReference type="GeneID" id="88504990"/>
<keyword evidence="3" id="KW-1185">Reference proteome</keyword>
<dbReference type="AlphaFoldDB" id="A0AA36Y446"/>
<dbReference type="EMBL" id="AGEL01000010">
    <property type="protein sequence ID" value="EHO16192.1"/>
    <property type="molecule type" value="Genomic_DNA"/>
</dbReference>
<accession>A0AA36Y446</accession>
<evidence type="ECO:0000256" key="1">
    <source>
        <dbReference type="ARBA" id="ARBA00022649"/>
    </source>
</evidence>
<evidence type="ECO:0000313" key="3">
    <source>
        <dbReference type="Proteomes" id="UP000018466"/>
    </source>
</evidence>
<proteinExistence type="predicted"/>
<evidence type="ECO:0000313" key="2">
    <source>
        <dbReference type="EMBL" id="EHO16192.1"/>
    </source>
</evidence>
<dbReference type="Proteomes" id="UP000018466">
    <property type="component" value="Unassembled WGS sequence"/>
</dbReference>
<comment type="caution">
    <text evidence="2">The sequence shown here is derived from an EMBL/GenBank/DDBJ whole genome shotgun (WGS) entry which is preliminary data.</text>
</comment>
<evidence type="ECO:0008006" key="4">
    <source>
        <dbReference type="Google" id="ProtNLM"/>
    </source>
</evidence>